<accession>A0A284RHR7</accession>
<evidence type="ECO:0000256" key="19">
    <source>
        <dbReference type="ARBA" id="ARBA00023268"/>
    </source>
</evidence>
<reference evidence="25" key="1">
    <citation type="journal article" date="2017" name="Nat. Ecol. Evol.">
        <title>Genome expansion and lineage-specific genetic innovations in the forest pathogenic fungi Armillaria.</title>
        <authorList>
            <person name="Sipos G."/>
            <person name="Prasanna A.N."/>
            <person name="Walter M.C."/>
            <person name="O'Connor E."/>
            <person name="Balint B."/>
            <person name="Krizsan K."/>
            <person name="Kiss B."/>
            <person name="Hess J."/>
            <person name="Varga T."/>
            <person name="Slot J."/>
            <person name="Riley R."/>
            <person name="Boka B."/>
            <person name="Rigling D."/>
            <person name="Barry K."/>
            <person name="Lee J."/>
            <person name="Mihaltcheva S."/>
            <person name="LaButti K."/>
            <person name="Lipzen A."/>
            <person name="Waldron R."/>
            <person name="Moloney N.M."/>
            <person name="Sperisen C."/>
            <person name="Kredics L."/>
            <person name="Vagvoelgyi C."/>
            <person name="Patrignani A."/>
            <person name="Fitzpatrick D."/>
            <person name="Nagy I."/>
            <person name="Doyle S."/>
            <person name="Anderson J.B."/>
            <person name="Grigoriev I.V."/>
            <person name="Gueldener U."/>
            <person name="Muensterkoetter M."/>
            <person name="Nagy L.G."/>
        </authorList>
    </citation>
    <scope>NUCLEOTIDE SEQUENCE [LARGE SCALE GENOMIC DNA]</scope>
    <source>
        <strain evidence="25">C18/9</strain>
    </source>
</reference>
<feature type="compositionally biased region" description="Pro residues" evidence="22">
    <location>
        <begin position="149"/>
        <end position="196"/>
    </location>
</feature>
<evidence type="ECO:0000256" key="15">
    <source>
        <dbReference type="ARBA" id="ARBA00022918"/>
    </source>
</evidence>
<keyword evidence="12" id="KW-0460">Magnesium</keyword>
<dbReference type="PANTHER" id="PTHR42648:SF11">
    <property type="entry name" value="TRANSPOSON TY4-P GAG-POL POLYPROTEIN"/>
    <property type="match status" value="1"/>
</dbReference>
<keyword evidence="3" id="KW-1188">Viral release from host cell</keyword>
<evidence type="ECO:0000256" key="20">
    <source>
        <dbReference type="ARBA" id="ARBA00048173"/>
    </source>
</evidence>
<dbReference type="GO" id="GO:0004519">
    <property type="term" value="F:endonuclease activity"/>
    <property type="evidence" value="ECO:0007669"/>
    <property type="project" value="UniProtKB-KW"/>
</dbReference>
<feature type="region of interest" description="Disordered" evidence="22">
    <location>
        <begin position="531"/>
        <end position="566"/>
    </location>
</feature>
<dbReference type="GO" id="GO:0005524">
    <property type="term" value="F:ATP binding"/>
    <property type="evidence" value="ECO:0007669"/>
    <property type="project" value="UniProtKB-KW"/>
</dbReference>
<evidence type="ECO:0000256" key="6">
    <source>
        <dbReference type="ARBA" id="ARBA00022722"/>
    </source>
</evidence>
<dbReference type="OMA" id="WRTAREY"/>
<keyword evidence="2" id="KW-0815">Transposition</keyword>
<keyword evidence="8" id="KW-0547">Nucleotide-binding</keyword>
<evidence type="ECO:0000313" key="25">
    <source>
        <dbReference type="Proteomes" id="UP000219338"/>
    </source>
</evidence>
<dbReference type="GO" id="GO:0003723">
    <property type="term" value="F:RNA binding"/>
    <property type="evidence" value="ECO:0007669"/>
    <property type="project" value="UniProtKB-KW"/>
</dbReference>
<dbReference type="PROSITE" id="PS50994">
    <property type="entry name" value="INTEGRASE"/>
    <property type="match status" value="1"/>
</dbReference>
<dbReference type="InterPro" id="IPR057670">
    <property type="entry name" value="SH3_retrovirus"/>
</dbReference>
<proteinExistence type="predicted"/>
<evidence type="ECO:0000256" key="11">
    <source>
        <dbReference type="ARBA" id="ARBA00022840"/>
    </source>
</evidence>
<evidence type="ECO:0000256" key="17">
    <source>
        <dbReference type="ARBA" id="ARBA00023113"/>
    </source>
</evidence>
<dbReference type="InterPro" id="IPR036397">
    <property type="entry name" value="RNaseH_sf"/>
</dbReference>
<evidence type="ECO:0000256" key="4">
    <source>
        <dbReference type="ARBA" id="ARBA00022670"/>
    </source>
</evidence>
<evidence type="ECO:0000256" key="5">
    <source>
        <dbReference type="ARBA" id="ARBA00022695"/>
    </source>
</evidence>
<dbReference type="EMBL" id="FUEG01000009">
    <property type="protein sequence ID" value="SJL08293.1"/>
    <property type="molecule type" value="Genomic_DNA"/>
</dbReference>
<dbReference type="CDD" id="cd09272">
    <property type="entry name" value="RNase_HI_RT_Ty1"/>
    <property type="match status" value="1"/>
</dbReference>
<evidence type="ECO:0000256" key="14">
    <source>
        <dbReference type="ARBA" id="ARBA00022908"/>
    </source>
</evidence>
<dbReference type="InterPro" id="IPR001584">
    <property type="entry name" value="Integrase_cat-core"/>
</dbReference>
<keyword evidence="13" id="KW-0694">RNA-binding</keyword>
<keyword evidence="16" id="KW-0239">DNA-directed DNA polymerase</keyword>
<feature type="region of interest" description="Disordered" evidence="22">
    <location>
        <begin position="141"/>
        <end position="210"/>
    </location>
</feature>
<evidence type="ECO:0000259" key="23">
    <source>
        <dbReference type="PROSITE" id="PS50994"/>
    </source>
</evidence>
<feature type="compositionally biased region" description="Low complexity" evidence="22">
    <location>
        <begin position="555"/>
        <end position="566"/>
    </location>
</feature>
<keyword evidence="4" id="KW-0645">Protease</keyword>
<dbReference type="GO" id="GO:0003887">
    <property type="term" value="F:DNA-directed DNA polymerase activity"/>
    <property type="evidence" value="ECO:0007669"/>
    <property type="project" value="UniProtKB-KW"/>
</dbReference>
<dbReference type="Pfam" id="PF25597">
    <property type="entry name" value="SH3_retrovirus"/>
    <property type="match status" value="1"/>
</dbReference>
<keyword evidence="25" id="KW-1185">Reference proteome</keyword>
<dbReference type="GO" id="GO:0003964">
    <property type="term" value="F:RNA-directed DNA polymerase activity"/>
    <property type="evidence" value="ECO:0007669"/>
    <property type="project" value="UniProtKB-KW"/>
</dbReference>
<dbReference type="GO" id="GO:0006310">
    <property type="term" value="P:DNA recombination"/>
    <property type="evidence" value="ECO:0007669"/>
    <property type="project" value="UniProtKB-KW"/>
</dbReference>
<dbReference type="InterPro" id="IPR054722">
    <property type="entry name" value="PolX-like_BBD"/>
</dbReference>
<comment type="catalytic activity">
    <reaction evidence="20">
        <text>DNA(n) + a 2'-deoxyribonucleoside 5'-triphosphate = DNA(n+1) + diphosphate</text>
        <dbReference type="Rhea" id="RHEA:22508"/>
        <dbReference type="Rhea" id="RHEA-COMP:17339"/>
        <dbReference type="Rhea" id="RHEA-COMP:17340"/>
        <dbReference type="ChEBI" id="CHEBI:33019"/>
        <dbReference type="ChEBI" id="CHEBI:61560"/>
        <dbReference type="ChEBI" id="CHEBI:173112"/>
        <dbReference type="EC" id="2.7.7.49"/>
    </reaction>
</comment>
<evidence type="ECO:0000256" key="8">
    <source>
        <dbReference type="ARBA" id="ARBA00022741"/>
    </source>
</evidence>
<dbReference type="GO" id="GO:0032196">
    <property type="term" value="P:transposition"/>
    <property type="evidence" value="ECO:0007669"/>
    <property type="project" value="UniProtKB-KW"/>
</dbReference>
<evidence type="ECO:0000256" key="12">
    <source>
        <dbReference type="ARBA" id="ARBA00022842"/>
    </source>
</evidence>
<dbReference type="GO" id="GO:0015074">
    <property type="term" value="P:DNA integration"/>
    <property type="evidence" value="ECO:0007669"/>
    <property type="project" value="UniProtKB-KW"/>
</dbReference>
<keyword evidence="5" id="KW-0548">Nucleotidyltransferase</keyword>
<evidence type="ECO:0000256" key="3">
    <source>
        <dbReference type="ARBA" id="ARBA00022612"/>
    </source>
</evidence>
<dbReference type="Pfam" id="PF07727">
    <property type="entry name" value="RVT_2"/>
    <property type="match status" value="1"/>
</dbReference>
<gene>
    <name evidence="24" type="ORF">ARMOST_11656</name>
</gene>
<evidence type="ECO:0000256" key="16">
    <source>
        <dbReference type="ARBA" id="ARBA00022932"/>
    </source>
</evidence>
<keyword evidence="17" id="KW-0917">Virion maturation</keyword>
<name>A0A284RHR7_ARMOS</name>
<dbReference type="GO" id="GO:0005634">
    <property type="term" value="C:nucleus"/>
    <property type="evidence" value="ECO:0007669"/>
    <property type="project" value="UniProtKB-ARBA"/>
</dbReference>
<evidence type="ECO:0000256" key="21">
    <source>
        <dbReference type="ARBA" id="ARBA00049244"/>
    </source>
</evidence>
<keyword evidence="14" id="KW-0229">DNA integration</keyword>
<dbReference type="OrthoDB" id="3243429at2759"/>
<keyword evidence="6" id="KW-0540">Nuclease</keyword>
<evidence type="ECO:0000256" key="7">
    <source>
        <dbReference type="ARBA" id="ARBA00022723"/>
    </source>
</evidence>
<dbReference type="SUPFAM" id="SSF53098">
    <property type="entry name" value="Ribonuclease H-like"/>
    <property type="match status" value="1"/>
</dbReference>
<keyword evidence="10" id="KW-0378">Hydrolase</keyword>
<feature type="domain" description="Integrase catalytic" evidence="23">
    <location>
        <begin position="802"/>
        <end position="980"/>
    </location>
</feature>
<evidence type="ECO:0000256" key="22">
    <source>
        <dbReference type="SAM" id="MobiDB-lite"/>
    </source>
</evidence>
<dbReference type="Gene3D" id="3.30.420.10">
    <property type="entry name" value="Ribonuclease H-like superfamily/Ribonuclease H"/>
    <property type="match status" value="1"/>
</dbReference>
<dbReference type="Pfam" id="PF22936">
    <property type="entry name" value="Pol_BBD"/>
    <property type="match status" value="1"/>
</dbReference>
<dbReference type="STRING" id="47428.A0A284RHR7"/>
<dbReference type="GO" id="GO:0008233">
    <property type="term" value="F:peptidase activity"/>
    <property type="evidence" value="ECO:0007669"/>
    <property type="project" value="UniProtKB-KW"/>
</dbReference>
<comment type="function">
    <text evidence="1">The aspartyl protease (PR) mediates the proteolytic cleavages of the Gag and Gag-Pol polyproteins after assembly of the VLP.</text>
</comment>
<dbReference type="GO" id="GO:0046872">
    <property type="term" value="F:metal ion binding"/>
    <property type="evidence" value="ECO:0007669"/>
    <property type="project" value="UniProtKB-KW"/>
</dbReference>
<evidence type="ECO:0000256" key="10">
    <source>
        <dbReference type="ARBA" id="ARBA00022801"/>
    </source>
</evidence>
<evidence type="ECO:0000256" key="13">
    <source>
        <dbReference type="ARBA" id="ARBA00022884"/>
    </source>
</evidence>
<dbReference type="InterPro" id="IPR013103">
    <property type="entry name" value="RVT_2"/>
</dbReference>
<keyword evidence="9" id="KW-0255">Endonuclease</keyword>
<keyword evidence="15" id="KW-0695">RNA-directed DNA polymerase</keyword>
<evidence type="ECO:0000256" key="9">
    <source>
        <dbReference type="ARBA" id="ARBA00022759"/>
    </source>
</evidence>
<keyword evidence="19" id="KW-0511">Multifunctional enzyme</keyword>
<evidence type="ECO:0000256" key="18">
    <source>
        <dbReference type="ARBA" id="ARBA00023172"/>
    </source>
</evidence>
<dbReference type="InterPro" id="IPR039537">
    <property type="entry name" value="Retrotran_Ty1/copia-like"/>
</dbReference>
<dbReference type="InterPro" id="IPR012337">
    <property type="entry name" value="RNaseH-like_sf"/>
</dbReference>
<sequence length="1701" mass="189965">MDQPTDFNTYFSTFRDGLYNIISQPDNQSLQSPTPLSPTDRSHDSPNTISQSQSAPALYYQPQVFPQPFPSTYIFHPTFSNPHMNPNCDPAYFPTNVCPPHIQPPSYHTLQNEPQLTQYVPTFQSSFPSLNSFDTSNGALGFHNYLQNQPPPHPHSILPPAPDPPAPPAPPIVLTAPPPNPPNPPRRPPPPIPPRRYNPLNPFNNPPPPPNALFPNNNVNQNNQNLQPLIQYIYVPTPIHSETNTVPTTTHIPELKSRADWAAWYQGIETVLTSRGLLNNICDAPTPGIPWTPFNTPSFPPVLYQGYTHDQYQEWQSWFHKDAIAYGVITTRLSWEILGIVPSIQDTMTGTRRTARQAFQLLRERYGGGNMQYAILTHKRLALSYCHSIGGIPAFVQAWASLAQTLRDTQMYPLSYATLSLDVVNMLPPAFQERRNKVVEDMSNPAQFNQATFDKLLMDIANQASGITINLELSRFTRNPCTPPKPRAQCGNPKCPNPVGHTTATCWNEGGGDPGGKERYAEKQKQRTPARANFAEGEAPIDAPADIDQPDDNIDTSTNECTTSTESNEDTFYSYMAASFDSILPLANALFELQDSDPKAYYLALEVFKVLLDSGTTHHIVKDRLAFHTYDESKAIPVKTANCGILTTHAMGEAHINVDVGGRTATIVLRECLHAPDAPINLISVGALTENRMYIGFGKHKTTCYFPQTHKTLKGLSFKADIIGRLSFLNCKFTSPPPATANAMLPAYTKPELDAYLWHCRTGHPSQETTRRIISGKARVTGVKWNGKAPHEFCPSCIIGKRQQAPYDHNSHRAADVLELIHIDTCGPMPVKTPQKQDHFFAMLDDVTSFNNAEPIAKRNECTGVFKDTQALWENQTEKKVKKVRCDGALEFTKGDLGQHLTDSGIEMQVTAPYAHQQNGKAERFIRMLEDDIQTYLADSGLPMSFWGDALRTASYIRQRIPASTLPGGKTPYEAMHNKIPDLSHLRCWGCQCFVTIPPELRKKAGPRRFEAIFVGYQEGRKGWLVRDLAGKYHFSRDVEFNENTPGQLSSKRRSEFDLAIKSNTHIDDPNDDTAPTLPKRIIKPTPKMAAMKDKPNVGNILPRLQTDDAAAAFAAYFFAESITSDLDSPQTSESIISSNPHAMLSYHASRHLKPKVWDLTKPPLTYKEAMSRPDHDLWQVAIEAEYKNLVDQDVIEECSLPKGKKAIGSRWTFVRKSHPIVLEKARLVAQGFSQRPDDYGETYAPVAKMVSVRLVLALAAKDDLELYMFNVKAAFLNTPLSQEVYICQIPGFPLPDPKAVLRLKKALYGLKQSSHEWFNVLRDAMMSLGLESCIVDPAVFYGRWTSPPDPSIPMPSDGSALFIIIPVHVDDSLSATNSAPLYDWLIVQLNKRFKINDLGPADVFLGIKIERDRPNRKLRISQMDYIEELLLSYSMDSVNPTSVPLRDKLHNLKPYDNQLAEIPDEQLTHFFQHLNGQLLYPAVCTRPDLAFTTAALGQYNAKPTRPVAAAAKGILQYLAGTRDYSLEYGGDNLKQVVSKLGLSSSDVAYCDSDWGTDEVDRRSFSGYAIFLYGGLVSWSASKQKSTSLSSTESEYMALTHLMKELLWIKLFLTSLSLPFTLPFPMLSDNDSSLTIANSLSQSARLKHVDIRYHFIREHIRAGTFSTTWIPTRSMTADILTKPLGTVLHQAHTASLGLACH</sequence>
<keyword evidence="11" id="KW-0067">ATP-binding</keyword>
<evidence type="ECO:0000313" key="24">
    <source>
        <dbReference type="EMBL" id="SJL08293.1"/>
    </source>
</evidence>
<organism evidence="24 25">
    <name type="scientific">Armillaria ostoyae</name>
    <name type="common">Armillaria root rot fungus</name>
    <dbReference type="NCBI Taxonomy" id="47428"/>
    <lineage>
        <taxon>Eukaryota</taxon>
        <taxon>Fungi</taxon>
        <taxon>Dikarya</taxon>
        <taxon>Basidiomycota</taxon>
        <taxon>Agaricomycotina</taxon>
        <taxon>Agaricomycetes</taxon>
        <taxon>Agaricomycetidae</taxon>
        <taxon>Agaricales</taxon>
        <taxon>Marasmiineae</taxon>
        <taxon>Physalacriaceae</taxon>
        <taxon>Armillaria</taxon>
    </lineage>
</organism>
<keyword evidence="7" id="KW-0479">Metal-binding</keyword>
<dbReference type="GO" id="GO:0006508">
    <property type="term" value="P:proteolysis"/>
    <property type="evidence" value="ECO:0007669"/>
    <property type="project" value="UniProtKB-KW"/>
</dbReference>
<protein>
    <recommendedName>
        <fullName evidence="23">Integrase catalytic domain-containing protein</fullName>
    </recommendedName>
</protein>
<keyword evidence="18" id="KW-0233">DNA recombination</keyword>
<evidence type="ECO:0000256" key="1">
    <source>
        <dbReference type="ARBA" id="ARBA00002180"/>
    </source>
</evidence>
<comment type="catalytic activity">
    <reaction evidence="21">
        <text>DNA(n) + a 2'-deoxyribonucleoside 5'-triphosphate = DNA(n+1) + diphosphate</text>
        <dbReference type="Rhea" id="RHEA:22508"/>
        <dbReference type="Rhea" id="RHEA-COMP:17339"/>
        <dbReference type="Rhea" id="RHEA-COMP:17340"/>
        <dbReference type="ChEBI" id="CHEBI:33019"/>
        <dbReference type="ChEBI" id="CHEBI:61560"/>
        <dbReference type="ChEBI" id="CHEBI:173112"/>
        <dbReference type="EC" id="2.7.7.7"/>
    </reaction>
</comment>
<evidence type="ECO:0000256" key="2">
    <source>
        <dbReference type="ARBA" id="ARBA00022578"/>
    </source>
</evidence>
<dbReference type="Proteomes" id="UP000219338">
    <property type="component" value="Unassembled WGS sequence"/>
</dbReference>
<keyword evidence="16" id="KW-0808">Transferase</keyword>
<dbReference type="PANTHER" id="PTHR42648">
    <property type="entry name" value="TRANSPOSASE, PUTATIVE-RELATED"/>
    <property type="match status" value="1"/>
</dbReference>
<feature type="region of interest" description="Disordered" evidence="22">
    <location>
        <begin position="24"/>
        <end position="53"/>
    </location>
</feature>